<dbReference type="InterPro" id="IPR021153">
    <property type="entry name" value="HrcA_C"/>
</dbReference>
<dbReference type="AlphaFoldDB" id="K9GQ77"/>
<accession>K9GQ77</accession>
<keyword evidence="3 5" id="KW-0346">Stress response</keyword>
<comment type="function">
    <text evidence="5">Negative regulator of class I heat shock genes (grpE-dnaK-dnaJ and groELS operons). Prevents heat-shock induction of these operons.</text>
</comment>
<comment type="similarity">
    <text evidence="5">Belongs to the HrcA family.</text>
</comment>
<dbReference type="InterPro" id="IPR036388">
    <property type="entry name" value="WH-like_DNA-bd_sf"/>
</dbReference>
<evidence type="ECO:0000256" key="2">
    <source>
        <dbReference type="ARBA" id="ARBA00023015"/>
    </source>
</evidence>
<reference evidence="9 10" key="1">
    <citation type="journal article" date="2013" name="Genome Announc.">
        <title>Draft Genome Sequence of an Alphaproteobacterium, Caenispirillum salinarum AK4(T), Isolated from a Solar Saltern.</title>
        <authorList>
            <person name="Khatri I."/>
            <person name="Singh A."/>
            <person name="Korpole S."/>
            <person name="Pinnaka A.K."/>
            <person name="Subramanian S."/>
        </authorList>
    </citation>
    <scope>NUCLEOTIDE SEQUENCE [LARGE SCALE GENOMIC DNA]</scope>
    <source>
        <strain evidence="9 10">AK4</strain>
    </source>
</reference>
<sequence length="355" mass="38551">MSTRDTLKNSTAVAELNQRSREILRHVVDAYVQTGEPVGSRTLSKRLQTSLSPATIRNVLADLEDLGLLYAPHTSAGRLPTELGLRMFVSGLLEIGSLTDEERARIDLQCRASNKSMEDVLAEATHTLSGLSLCAGLVMAPKTESPLKHIEFVNLGPGRALVVIVTQNGVVENRVVEVPHDLPPNVLVEASNFLSARMTNRTLEEAREAILKELESHKHALDELTSKVIAAGLGTWTGSEADGALIVRGQSHLLSDVTALEDLERIRHLFDMLETREQMLRLLDLVGAAEGVQIFIGSENDLFTAAGCSMIVSPFRNGREEIVGAIGVVGPTRINYARIIPLVDYTAKVVGRLIG</sequence>
<dbReference type="GO" id="GO:0003677">
    <property type="term" value="F:DNA binding"/>
    <property type="evidence" value="ECO:0007669"/>
    <property type="project" value="InterPro"/>
</dbReference>
<dbReference type="InterPro" id="IPR029016">
    <property type="entry name" value="GAF-like_dom_sf"/>
</dbReference>
<evidence type="ECO:0000256" key="1">
    <source>
        <dbReference type="ARBA" id="ARBA00022491"/>
    </source>
</evidence>
<dbReference type="PIRSF" id="PIRSF005485">
    <property type="entry name" value="HrcA"/>
    <property type="match status" value="1"/>
</dbReference>
<feature type="domain" description="Heat-inducible transcription repressor HrcA C-terminal" evidence="7">
    <location>
        <begin position="118"/>
        <end position="340"/>
    </location>
</feature>
<dbReference type="InterPro" id="IPR036390">
    <property type="entry name" value="WH_DNA-bd_sf"/>
</dbReference>
<feature type="domain" description="Winged helix-turn-helix transcription repressor HrcA DNA-binding" evidence="8">
    <location>
        <begin position="16"/>
        <end position="71"/>
    </location>
</feature>
<dbReference type="Proteomes" id="UP000009881">
    <property type="component" value="Unassembled WGS sequence"/>
</dbReference>
<comment type="caution">
    <text evidence="9">The sequence shown here is derived from an EMBL/GenBank/DDBJ whole genome shotgun (WGS) entry which is preliminary data.</text>
</comment>
<dbReference type="InterPro" id="IPR002571">
    <property type="entry name" value="HrcA"/>
</dbReference>
<dbReference type="STRING" id="1238182.C882_2108"/>
<dbReference type="GO" id="GO:0045892">
    <property type="term" value="P:negative regulation of DNA-templated transcription"/>
    <property type="evidence" value="ECO:0007669"/>
    <property type="project" value="UniProtKB-UniRule"/>
</dbReference>
<keyword evidence="10" id="KW-1185">Reference proteome</keyword>
<evidence type="ECO:0000256" key="6">
    <source>
        <dbReference type="SAM" id="Coils"/>
    </source>
</evidence>
<dbReference type="HAMAP" id="MF_00081">
    <property type="entry name" value="HrcA"/>
    <property type="match status" value="1"/>
</dbReference>
<keyword evidence="1 5" id="KW-0678">Repressor</keyword>
<dbReference type="Pfam" id="PF01628">
    <property type="entry name" value="HrcA"/>
    <property type="match status" value="1"/>
</dbReference>
<evidence type="ECO:0000256" key="5">
    <source>
        <dbReference type="HAMAP-Rule" id="MF_00081"/>
    </source>
</evidence>
<dbReference type="InterPro" id="IPR023120">
    <property type="entry name" value="WHTH_transcript_rep_HrcA_IDD"/>
</dbReference>
<feature type="coiled-coil region" evidence="6">
    <location>
        <begin position="200"/>
        <end position="227"/>
    </location>
</feature>
<evidence type="ECO:0000256" key="3">
    <source>
        <dbReference type="ARBA" id="ARBA00023016"/>
    </source>
</evidence>
<dbReference type="Pfam" id="PF03444">
    <property type="entry name" value="WHD_HrcA"/>
    <property type="match status" value="1"/>
</dbReference>
<evidence type="ECO:0000259" key="7">
    <source>
        <dbReference type="Pfam" id="PF01628"/>
    </source>
</evidence>
<proteinExistence type="inferred from homology"/>
<dbReference type="SUPFAM" id="SSF55781">
    <property type="entry name" value="GAF domain-like"/>
    <property type="match status" value="1"/>
</dbReference>
<evidence type="ECO:0000256" key="4">
    <source>
        <dbReference type="ARBA" id="ARBA00023163"/>
    </source>
</evidence>
<dbReference type="PANTHER" id="PTHR34824:SF1">
    <property type="entry name" value="HEAT-INDUCIBLE TRANSCRIPTION REPRESSOR HRCA"/>
    <property type="match status" value="1"/>
</dbReference>
<dbReference type="PANTHER" id="PTHR34824">
    <property type="entry name" value="HEAT-INDUCIBLE TRANSCRIPTION REPRESSOR HRCA"/>
    <property type="match status" value="1"/>
</dbReference>
<evidence type="ECO:0000259" key="8">
    <source>
        <dbReference type="Pfam" id="PF03444"/>
    </source>
</evidence>
<dbReference type="Gene3D" id="3.30.450.40">
    <property type="match status" value="1"/>
</dbReference>
<keyword evidence="4 5" id="KW-0804">Transcription</keyword>
<name>K9GQ77_9PROT</name>
<dbReference type="EMBL" id="ANHY01000022">
    <property type="protein sequence ID" value="EKV26884.1"/>
    <property type="molecule type" value="Genomic_DNA"/>
</dbReference>
<protein>
    <recommendedName>
        <fullName evidence="5">Heat-inducible transcription repressor HrcA</fullName>
    </recommendedName>
</protein>
<dbReference type="Gene3D" id="3.30.390.60">
    <property type="entry name" value="Heat-inducible transcription repressor hrca homolog, domain 3"/>
    <property type="match status" value="1"/>
</dbReference>
<evidence type="ECO:0000313" key="9">
    <source>
        <dbReference type="EMBL" id="EKV26884.1"/>
    </source>
</evidence>
<gene>
    <name evidence="5" type="primary">hrcA</name>
    <name evidence="9" type="ORF">C882_2108</name>
</gene>
<keyword evidence="2 5" id="KW-0805">Transcription regulation</keyword>
<dbReference type="PATRIC" id="fig|1238182.3.peg.4062"/>
<dbReference type="SUPFAM" id="SSF46785">
    <property type="entry name" value="Winged helix' DNA-binding domain"/>
    <property type="match status" value="1"/>
</dbReference>
<keyword evidence="6" id="KW-0175">Coiled coil</keyword>
<dbReference type="InterPro" id="IPR005104">
    <property type="entry name" value="WHTH_HrcA_DNA-bd"/>
</dbReference>
<dbReference type="RefSeq" id="WP_009542503.1">
    <property type="nucleotide sequence ID" value="NZ_ANHY01000022.1"/>
</dbReference>
<dbReference type="NCBIfam" id="TIGR00331">
    <property type="entry name" value="hrcA"/>
    <property type="match status" value="1"/>
</dbReference>
<organism evidence="9 10">
    <name type="scientific">Caenispirillum salinarum AK4</name>
    <dbReference type="NCBI Taxonomy" id="1238182"/>
    <lineage>
        <taxon>Bacteria</taxon>
        <taxon>Pseudomonadati</taxon>
        <taxon>Pseudomonadota</taxon>
        <taxon>Alphaproteobacteria</taxon>
        <taxon>Rhodospirillales</taxon>
        <taxon>Novispirillaceae</taxon>
        <taxon>Caenispirillum</taxon>
    </lineage>
</organism>
<dbReference type="eggNOG" id="COG1420">
    <property type="taxonomic scope" value="Bacteria"/>
</dbReference>
<dbReference type="Gene3D" id="1.10.10.10">
    <property type="entry name" value="Winged helix-like DNA-binding domain superfamily/Winged helix DNA-binding domain"/>
    <property type="match status" value="1"/>
</dbReference>
<evidence type="ECO:0000313" key="10">
    <source>
        <dbReference type="Proteomes" id="UP000009881"/>
    </source>
</evidence>